<reference evidence="6 7" key="1">
    <citation type="journal article" date="2015" name="Appl. Environ. Microbiol.">
        <title>Nanoarchaeota, Their Sulfolobales Host, and Nanoarchaeota Virus Distribution across Yellowstone National Park Hot Springs.</title>
        <authorList>
            <person name="Munson-McGee J.H."/>
            <person name="Field E.K."/>
            <person name="Bateson M."/>
            <person name="Rooney C."/>
            <person name="Stepanauskas R."/>
            <person name="Young M.J."/>
        </authorList>
    </citation>
    <scope>NUCLEOTIDE SEQUENCE [LARGE SCALE GENOMIC DNA]</scope>
    <source>
        <strain evidence="6">SCGC AC-742_N10</strain>
    </source>
</reference>
<name>A0A2T9X309_9CREN</name>
<feature type="domain" description="S1 motif" evidence="5">
    <location>
        <begin position="82"/>
        <end position="166"/>
    </location>
</feature>
<sequence length="175" mass="19156">MFKIIKAKGVVRIPPEYFGEELDKIALEILKSEYQDKIFKDLGLVLGVLSAKASEEGQIIFGDGATYHEVEFELLAYVPALQEVVEGTVAEVDNYGIYVNLGPMDGLVHISQIADDTFKFDSTRGVLIGEKSKKVLQKGDLVRARIVTVSAVSSSGKLPRIGLTMKQPTLGKLNK</sequence>
<dbReference type="Proteomes" id="UP000245638">
    <property type="component" value="Unassembled WGS sequence"/>
</dbReference>
<dbReference type="GO" id="GO:0006352">
    <property type="term" value="P:DNA-templated transcription initiation"/>
    <property type="evidence" value="ECO:0007669"/>
    <property type="project" value="InterPro"/>
</dbReference>
<comment type="catalytic activity">
    <reaction evidence="4">
        <text>RNA(n) + a ribonucleoside 5'-triphosphate = RNA(n+1) + diphosphate</text>
        <dbReference type="Rhea" id="RHEA:21248"/>
        <dbReference type="Rhea" id="RHEA-COMP:14527"/>
        <dbReference type="Rhea" id="RHEA-COMP:17342"/>
        <dbReference type="ChEBI" id="CHEBI:33019"/>
        <dbReference type="ChEBI" id="CHEBI:61557"/>
        <dbReference type="ChEBI" id="CHEBI:140395"/>
        <dbReference type="EC" id="2.7.7.6"/>
    </reaction>
</comment>
<dbReference type="OMA" id="TMRQPGL"/>
<comment type="domain">
    <text evidence="4">Forms 2 domains with an elongated structure; Rpo4 packs into the hinge region between the 2 domains.</text>
</comment>
<keyword evidence="4" id="KW-0808">Transferase</keyword>
<dbReference type="GO" id="GO:0003899">
    <property type="term" value="F:DNA-directed RNA polymerase activity"/>
    <property type="evidence" value="ECO:0007669"/>
    <property type="project" value="UniProtKB-UniRule"/>
</dbReference>
<comment type="similarity">
    <text evidence="1 4">Belongs to the eukaryotic RPB7/RPC8 RNA polymerase subunit family.</text>
</comment>
<evidence type="ECO:0000256" key="2">
    <source>
        <dbReference type="ARBA" id="ARBA00022478"/>
    </source>
</evidence>
<dbReference type="SMART" id="SM00316">
    <property type="entry name" value="S1"/>
    <property type="match status" value="1"/>
</dbReference>
<dbReference type="SUPFAM" id="SSF88798">
    <property type="entry name" value="N-terminal, heterodimerisation domain of RBP7 (RpoE)"/>
    <property type="match status" value="1"/>
</dbReference>
<dbReference type="EMBL" id="QEFD01000210">
    <property type="protein sequence ID" value="PVU74459.1"/>
    <property type="molecule type" value="Genomic_DNA"/>
</dbReference>
<dbReference type="InterPro" id="IPR046399">
    <property type="entry name" value="RNApol_Rpo7"/>
</dbReference>
<dbReference type="RefSeq" id="WP_013775514.1">
    <property type="nucleotide sequence ID" value="NC_015518.1"/>
</dbReference>
<dbReference type="PANTHER" id="PTHR12709">
    <property type="entry name" value="DNA-DIRECTED RNA POLYMERASE II, III"/>
    <property type="match status" value="1"/>
</dbReference>
<proteinExistence type="inferred from homology"/>
<gene>
    <name evidence="4" type="primary">rpo7</name>
    <name evidence="4" type="synonym">rpoE</name>
    <name evidence="6" type="ORF">DDW13_07335</name>
</gene>
<keyword evidence="2 4" id="KW-0240">DNA-directed RNA polymerase</keyword>
<dbReference type="PANTHER" id="PTHR12709:SF4">
    <property type="entry name" value="DNA-DIRECTED RNA POLYMERASE II SUBUNIT RPB7"/>
    <property type="match status" value="1"/>
</dbReference>
<keyword evidence="4" id="KW-0548">Nucleotidyltransferase</keyword>
<organism evidence="6 7">
    <name type="scientific">Acidianus hospitalis</name>
    <dbReference type="NCBI Taxonomy" id="563177"/>
    <lineage>
        <taxon>Archaea</taxon>
        <taxon>Thermoproteota</taxon>
        <taxon>Thermoprotei</taxon>
        <taxon>Sulfolobales</taxon>
        <taxon>Sulfolobaceae</taxon>
        <taxon>Acidianus</taxon>
    </lineage>
</organism>
<dbReference type="EC" id="2.7.7.6" evidence="4"/>
<evidence type="ECO:0000256" key="4">
    <source>
        <dbReference type="HAMAP-Rule" id="MF_00865"/>
    </source>
</evidence>
<dbReference type="Gene3D" id="3.30.1490.120">
    <property type="entry name" value="RNA polymerase Rpb7-like, N-terminal domain"/>
    <property type="match status" value="1"/>
</dbReference>
<evidence type="ECO:0000313" key="6">
    <source>
        <dbReference type="EMBL" id="PVU74459.1"/>
    </source>
</evidence>
<evidence type="ECO:0000256" key="3">
    <source>
        <dbReference type="ARBA" id="ARBA00023163"/>
    </source>
</evidence>
<evidence type="ECO:0000256" key="1">
    <source>
        <dbReference type="ARBA" id="ARBA00009307"/>
    </source>
</evidence>
<dbReference type="InterPro" id="IPR012340">
    <property type="entry name" value="NA-bd_OB-fold"/>
</dbReference>
<dbReference type="InterPro" id="IPR036898">
    <property type="entry name" value="RNA_pol_Rpb7-like_N_sf"/>
</dbReference>
<keyword evidence="3 4" id="KW-0804">Transcription</keyword>
<dbReference type="Pfam" id="PF00575">
    <property type="entry name" value="S1"/>
    <property type="match status" value="1"/>
</dbReference>
<comment type="subcellular location">
    <subcellularLocation>
        <location evidence="4">Cytoplasm</location>
    </subcellularLocation>
</comment>
<dbReference type="GO" id="GO:0005737">
    <property type="term" value="C:cytoplasm"/>
    <property type="evidence" value="ECO:0007669"/>
    <property type="project" value="UniProtKB-SubCell"/>
</dbReference>
<dbReference type="PROSITE" id="PS50126">
    <property type="entry name" value="S1"/>
    <property type="match status" value="1"/>
</dbReference>
<comment type="subunit">
    <text evidence="4">Part of the RNA polymerase complex. Forms a stalk with Rpo4 that extends from the main structure.</text>
</comment>
<dbReference type="GO" id="GO:0000428">
    <property type="term" value="C:DNA-directed RNA polymerase complex"/>
    <property type="evidence" value="ECO:0007669"/>
    <property type="project" value="UniProtKB-KW"/>
</dbReference>
<dbReference type="HAMAP" id="MF_00865">
    <property type="entry name" value="RNApol_arch_Rpo7"/>
    <property type="match status" value="1"/>
</dbReference>
<keyword evidence="4" id="KW-0963">Cytoplasm</keyword>
<dbReference type="Gene3D" id="2.40.50.140">
    <property type="entry name" value="Nucleic acid-binding proteins"/>
    <property type="match status" value="1"/>
</dbReference>
<protein>
    <recommendedName>
        <fullName evidence="4">DNA-directed RNA polymerase subunit Rpo7</fullName>
        <ecNumber evidence="4">2.7.7.6</ecNumber>
    </recommendedName>
    <alternativeName>
        <fullName evidence="4">DNA-directed RNA polymerase subunit E</fullName>
    </alternativeName>
</protein>
<dbReference type="InterPro" id="IPR004519">
    <property type="entry name" value="RNAP_E/RPC8"/>
</dbReference>
<dbReference type="GO" id="GO:0003677">
    <property type="term" value="F:DNA binding"/>
    <property type="evidence" value="ECO:0007669"/>
    <property type="project" value="InterPro"/>
</dbReference>
<dbReference type="AlphaFoldDB" id="A0A2T9X309"/>
<accession>A0A2T9X309</accession>
<dbReference type="InterPro" id="IPR005576">
    <property type="entry name" value="Rpb7-like_N"/>
</dbReference>
<dbReference type="NCBIfam" id="NF006333">
    <property type="entry name" value="PRK08563.1"/>
    <property type="match status" value="1"/>
</dbReference>
<dbReference type="SUPFAM" id="SSF50249">
    <property type="entry name" value="Nucleic acid-binding proteins"/>
    <property type="match status" value="1"/>
</dbReference>
<comment type="caution">
    <text evidence="6">The sequence shown here is derived from an EMBL/GenBank/DDBJ whole genome shotgun (WGS) entry which is preliminary data.</text>
</comment>
<dbReference type="NCBIfam" id="TIGR00448">
    <property type="entry name" value="rpoE"/>
    <property type="match status" value="1"/>
</dbReference>
<dbReference type="CDD" id="cd04460">
    <property type="entry name" value="S1_RpoE"/>
    <property type="match status" value="1"/>
</dbReference>
<evidence type="ECO:0000259" key="5">
    <source>
        <dbReference type="PROSITE" id="PS50126"/>
    </source>
</evidence>
<evidence type="ECO:0000313" key="7">
    <source>
        <dbReference type="Proteomes" id="UP000245638"/>
    </source>
</evidence>
<dbReference type="Pfam" id="PF03876">
    <property type="entry name" value="SHS2_Rpb7-N"/>
    <property type="match status" value="1"/>
</dbReference>
<dbReference type="InterPro" id="IPR003029">
    <property type="entry name" value="S1_domain"/>
</dbReference>
<dbReference type="InterPro" id="IPR045113">
    <property type="entry name" value="Rpb7-like"/>
</dbReference>
<comment type="function">
    <text evidence="4">DNA-dependent RNA polymerase (RNAP) catalyzes the transcription of DNA into RNA using the four ribonucleoside triphosphates as substrates.</text>
</comment>
<dbReference type="CDD" id="cd04331">
    <property type="entry name" value="RNAP_E_N"/>
    <property type="match status" value="1"/>
</dbReference>